<keyword evidence="3" id="KW-1185">Reference proteome</keyword>
<dbReference type="Proteomes" id="UP001165343">
    <property type="component" value="Unassembled WGS sequence"/>
</dbReference>
<proteinExistence type="predicted"/>
<evidence type="ECO:0000256" key="1">
    <source>
        <dbReference type="SAM" id="Phobius"/>
    </source>
</evidence>
<dbReference type="RefSeq" id="WP_249868423.1">
    <property type="nucleotide sequence ID" value="NZ_JAMGBC010000001.1"/>
</dbReference>
<keyword evidence="1" id="KW-1133">Transmembrane helix</keyword>
<sequence length="64" mass="6689">MAEESYPATAHDFSSDAEELERIDAAGSEAPMGAAAISAVAVAALLVGWLILYFFIFIPRGTVG</sequence>
<protein>
    <submittedName>
        <fullName evidence="2">Uncharacterized protein</fullName>
    </submittedName>
</protein>
<evidence type="ECO:0000313" key="3">
    <source>
        <dbReference type="Proteomes" id="UP001165343"/>
    </source>
</evidence>
<comment type="caution">
    <text evidence="2">The sequence shown here is derived from an EMBL/GenBank/DDBJ whole genome shotgun (WGS) entry which is preliminary data.</text>
</comment>
<keyword evidence="1" id="KW-0812">Transmembrane</keyword>
<name>A0ABT0RGZ5_9SPHN</name>
<gene>
    <name evidence="2" type="ORF">LZ519_09430</name>
</gene>
<reference evidence="2" key="1">
    <citation type="submission" date="2022-05" db="EMBL/GenBank/DDBJ databases">
        <authorList>
            <person name="Jo J.-H."/>
            <person name="Im W.-T."/>
        </authorList>
    </citation>
    <scope>NUCLEOTIDE SEQUENCE</scope>
    <source>
        <strain evidence="2">RG327</strain>
    </source>
</reference>
<accession>A0ABT0RGZ5</accession>
<keyword evidence="1" id="KW-0472">Membrane</keyword>
<organism evidence="2 3">
    <name type="scientific">Sphingomonas anseongensis</name>
    <dbReference type="NCBI Taxonomy" id="2908207"/>
    <lineage>
        <taxon>Bacteria</taxon>
        <taxon>Pseudomonadati</taxon>
        <taxon>Pseudomonadota</taxon>
        <taxon>Alphaproteobacteria</taxon>
        <taxon>Sphingomonadales</taxon>
        <taxon>Sphingomonadaceae</taxon>
        <taxon>Sphingomonas</taxon>
    </lineage>
</organism>
<evidence type="ECO:0000313" key="2">
    <source>
        <dbReference type="EMBL" id="MCL6679531.1"/>
    </source>
</evidence>
<dbReference type="EMBL" id="JAMGBC010000001">
    <property type="protein sequence ID" value="MCL6679531.1"/>
    <property type="molecule type" value="Genomic_DNA"/>
</dbReference>
<feature type="transmembrane region" description="Helical" evidence="1">
    <location>
        <begin position="34"/>
        <end position="58"/>
    </location>
</feature>